<evidence type="ECO:0000313" key="4">
    <source>
        <dbReference type="Proteomes" id="UP000054826"/>
    </source>
</evidence>
<comment type="caution">
    <text evidence="2">The sequence shown here is derived from an EMBL/GenBank/DDBJ whole genome shotgun (WGS) entry which is preliminary data.</text>
</comment>
<evidence type="ECO:0000313" key="1">
    <source>
        <dbReference type="EMBL" id="KRY66540.1"/>
    </source>
</evidence>
<dbReference type="EMBL" id="JYDV01000094">
    <property type="protein sequence ID" value="KRZ35233.1"/>
    <property type="molecule type" value="Genomic_DNA"/>
</dbReference>
<reference evidence="3 4" key="1">
    <citation type="submission" date="2015-01" db="EMBL/GenBank/DDBJ databases">
        <title>Evolution of Trichinella species and genotypes.</title>
        <authorList>
            <person name="Korhonen P.K."/>
            <person name="Edoardo P."/>
            <person name="Giuseppe L.R."/>
            <person name="Gasser R.B."/>
        </authorList>
    </citation>
    <scope>NUCLEOTIDE SEQUENCE [LARGE SCALE GENOMIC DNA]</scope>
    <source>
        <strain evidence="1">ISS13</strain>
        <strain evidence="2">ISS176</strain>
    </source>
</reference>
<sequence>MLAIDIFSSHMPKKKRIFSEYENLLSDNKCKCCAHQMEERNGKTAPTPRDLHKLMLVFSRKCISLLSFCEPPLTEINTNAAALCSLDFHFISCQIDSAL</sequence>
<dbReference type="AlphaFoldDB" id="A0A0V1JJS5"/>
<evidence type="ECO:0000313" key="2">
    <source>
        <dbReference type="EMBL" id="KRZ35233.1"/>
    </source>
</evidence>
<dbReference type="EMBL" id="JYDR01000165">
    <property type="protein sequence ID" value="KRY66540.1"/>
    <property type="molecule type" value="Genomic_DNA"/>
</dbReference>
<proteinExistence type="predicted"/>
<evidence type="ECO:0000313" key="3">
    <source>
        <dbReference type="Proteomes" id="UP000054632"/>
    </source>
</evidence>
<name>A0A0V1JJS5_TRIPS</name>
<gene>
    <name evidence="1" type="ORF">T4A_12191</name>
    <name evidence="2" type="ORF">T4C_4714</name>
</gene>
<accession>A0A0V1JJS5</accession>
<dbReference type="Proteomes" id="UP000054632">
    <property type="component" value="Unassembled WGS sequence"/>
</dbReference>
<dbReference type="Proteomes" id="UP000054826">
    <property type="component" value="Unassembled WGS sequence"/>
</dbReference>
<organism evidence="2 4">
    <name type="scientific">Trichinella pseudospiralis</name>
    <name type="common">Parasitic roundworm</name>
    <dbReference type="NCBI Taxonomy" id="6337"/>
    <lineage>
        <taxon>Eukaryota</taxon>
        <taxon>Metazoa</taxon>
        <taxon>Ecdysozoa</taxon>
        <taxon>Nematoda</taxon>
        <taxon>Enoplea</taxon>
        <taxon>Dorylaimia</taxon>
        <taxon>Trichinellida</taxon>
        <taxon>Trichinellidae</taxon>
        <taxon>Trichinella</taxon>
    </lineage>
</organism>
<protein>
    <submittedName>
        <fullName evidence="2">Uncharacterized protein</fullName>
    </submittedName>
</protein>